<dbReference type="InterPro" id="IPR009057">
    <property type="entry name" value="Homeodomain-like_sf"/>
</dbReference>
<name>A0ABN2NN33_9PSEU</name>
<protein>
    <submittedName>
        <fullName evidence="6">TetR/AcrR family transcriptional regulator</fullName>
    </submittedName>
</protein>
<dbReference type="Pfam" id="PF00440">
    <property type="entry name" value="TetR_N"/>
    <property type="match status" value="1"/>
</dbReference>
<dbReference type="EMBL" id="BAAAQK010000026">
    <property type="protein sequence ID" value="GAA1873735.1"/>
    <property type="molecule type" value="Genomic_DNA"/>
</dbReference>
<organism evidence="6 7">
    <name type="scientific">Pseudonocardia ailaonensis</name>
    <dbReference type="NCBI Taxonomy" id="367279"/>
    <lineage>
        <taxon>Bacteria</taxon>
        <taxon>Bacillati</taxon>
        <taxon>Actinomycetota</taxon>
        <taxon>Actinomycetes</taxon>
        <taxon>Pseudonocardiales</taxon>
        <taxon>Pseudonocardiaceae</taxon>
        <taxon>Pseudonocardia</taxon>
    </lineage>
</organism>
<dbReference type="PANTHER" id="PTHR30055:SF234">
    <property type="entry name" value="HTH-TYPE TRANSCRIPTIONAL REGULATOR BETI"/>
    <property type="match status" value="1"/>
</dbReference>
<accession>A0ABN2NN33</accession>
<evidence type="ECO:0000256" key="3">
    <source>
        <dbReference type="ARBA" id="ARBA00023163"/>
    </source>
</evidence>
<keyword evidence="2 4" id="KW-0238">DNA-binding</keyword>
<reference evidence="6 7" key="1">
    <citation type="journal article" date="2019" name="Int. J. Syst. Evol. Microbiol.">
        <title>The Global Catalogue of Microorganisms (GCM) 10K type strain sequencing project: providing services to taxonomists for standard genome sequencing and annotation.</title>
        <authorList>
            <consortium name="The Broad Institute Genomics Platform"/>
            <consortium name="The Broad Institute Genome Sequencing Center for Infectious Disease"/>
            <person name="Wu L."/>
            <person name="Ma J."/>
        </authorList>
    </citation>
    <scope>NUCLEOTIDE SEQUENCE [LARGE SCALE GENOMIC DNA]</scope>
    <source>
        <strain evidence="6 7">JCM 16009</strain>
    </source>
</reference>
<evidence type="ECO:0000313" key="7">
    <source>
        <dbReference type="Proteomes" id="UP001500449"/>
    </source>
</evidence>
<dbReference type="InterPro" id="IPR001647">
    <property type="entry name" value="HTH_TetR"/>
</dbReference>
<evidence type="ECO:0000313" key="6">
    <source>
        <dbReference type="EMBL" id="GAA1873735.1"/>
    </source>
</evidence>
<dbReference type="PANTHER" id="PTHR30055">
    <property type="entry name" value="HTH-TYPE TRANSCRIPTIONAL REGULATOR RUTR"/>
    <property type="match status" value="1"/>
</dbReference>
<dbReference type="RefSeq" id="WP_344425632.1">
    <property type="nucleotide sequence ID" value="NZ_BAAAQK010000026.1"/>
</dbReference>
<keyword evidence="1" id="KW-0805">Transcription regulation</keyword>
<dbReference type="SUPFAM" id="SSF48498">
    <property type="entry name" value="Tetracyclin repressor-like, C-terminal domain"/>
    <property type="match status" value="1"/>
</dbReference>
<dbReference type="SUPFAM" id="SSF46689">
    <property type="entry name" value="Homeodomain-like"/>
    <property type="match status" value="1"/>
</dbReference>
<sequence length="188" mass="19761">MTTGQRADARRNYERILAVAKAEVAGQGSDASLERIARVAGVGSATVRRHFPSRYALLEAVSRAGVDALVEYADTLLDAGVPARDALLDWLREVVDHCITTRGLLAALSYVPQQGLVSDNSCFTSVRDAAAPLLARAQAEGAVADGTTTGDLLELVLGIVLATDGHPGRTVTAHRLFDITVAGISPSR</sequence>
<dbReference type="Pfam" id="PF21597">
    <property type="entry name" value="TetR_C_43"/>
    <property type="match status" value="1"/>
</dbReference>
<gene>
    <name evidence="6" type="ORF">GCM10009836_63430</name>
</gene>
<evidence type="ECO:0000256" key="2">
    <source>
        <dbReference type="ARBA" id="ARBA00023125"/>
    </source>
</evidence>
<evidence type="ECO:0000256" key="4">
    <source>
        <dbReference type="PROSITE-ProRule" id="PRU00335"/>
    </source>
</evidence>
<feature type="domain" description="HTH tetR-type" evidence="5">
    <location>
        <begin position="10"/>
        <end position="69"/>
    </location>
</feature>
<dbReference type="Proteomes" id="UP001500449">
    <property type="component" value="Unassembled WGS sequence"/>
</dbReference>
<comment type="caution">
    <text evidence="6">The sequence shown here is derived from an EMBL/GenBank/DDBJ whole genome shotgun (WGS) entry which is preliminary data.</text>
</comment>
<keyword evidence="7" id="KW-1185">Reference proteome</keyword>
<proteinExistence type="predicted"/>
<dbReference type="InterPro" id="IPR049445">
    <property type="entry name" value="TetR_SbtR-like_C"/>
</dbReference>
<keyword evidence="3" id="KW-0804">Transcription</keyword>
<dbReference type="Gene3D" id="1.10.357.10">
    <property type="entry name" value="Tetracycline Repressor, domain 2"/>
    <property type="match status" value="1"/>
</dbReference>
<feature type="DNA-binding region" description="H-T-H motif" evidence="4">
    <location>
        <begin position="32"/>
        <end position="51"/>
    </location>
</feature>
<dbReference type="PROSITE" id="PS50977">
    <property type="entry name" value="HTH_TETR_2"/>
    <property type="match status" value="1"/>
</dbReference>
<evidence type="ECO:0000259" key="5">
    <source>
        <dbReference type="PROSITE" id="PS50977"/>
    </source>
</evidence>
<dbReference type="InterPro" id="IPR036271">
    <property type="entry name" value="Tet_transcr_reg_TetR-rel_C_sf"/>
</dbReference>
<evidence type="ECO:0000256" key="1">
    <source>
        <dbReference type="ARBA" id="ARBA00023015"/>
    </source>
</evidence>
<dbReference type="InterPro" id="IPR050109">
    <property type="entry name" value="HTH-type_TetR-like_transc_reg"/>
</dbReference>